<dbReference type="GO" id="GO:0070125">
    <property type="term" value="P:mitochondrial translational elongation"/>
    <property type="evidence" value="ECO:0007669"/>
    <property type="project" value="TreeGrafter"/>
</dbReference>
<evidence type="ECO:0000313" key="6">
    <source>
        <dbReference type="EMBL" id="MCI72036.1"/>
    </source>
</evidence>
<dbReference type="AlphaFoldDB" id="A0A392UHW2"/>
<proteinExistence type="predicted"/>
<feature type="non-terminal residue" evidence="6">
    <location>
        <position position="1"/>
    </location>
</feature>
<dbReference type="GO" id="GO:0005525">
    <property type="term" value="F:GTP binding"/>
    <property type="evidence" value="ECO:0007669"/>
    <property type="project" value="UniProtKB-KW"/>
</dbReference>
<evidence type="ECO:0000256" key="4">
    <source>
        <dbReference type="ARBA" id="ARBA00023134"/>
    </source>
</evidence>
<dbReference type="Gene3D" id="3.30.230.10">
    <property type="match status" value="1"/>
</dbReference>
<dbReference type="GO" id="GO:0005739">
    <property type="term" value="C:mitochondrion"/>
    <property type="evidence" value="ECO:0007669"/>
    <property type="project" value="TreeGrafter"/>
</dbReference>
<dbReference type="Proteomes" id="UP000265520">
    <property type="component" value="Unassembled WGS sequence"/>
</dbReference>
<organism evidence="6 7">
    <name type="scientific">Trifolium medium</name>
    <dbReference type="NCBI Taxonomy" id="97028"/>
    <lineage>
        <taxon>Eukaryota</taxon>
        <taxon>Viridiplantae</taxon>
        <taxon>Streptophyta</taxon>
        <taxon>Embryophyta</taxon>
        <taxon>Tracheophyta</taxon>
        <taxon>Spermatophyta</taxon>
        <taxon>Magnoliopsida</taxon>
        <taxon>eudicotyledons</taxon>
        <taxon>Gunneridae</taxon>
        <taxon>Pentapetalae</taxon>
        <taxon>rosids</taxon>
        <taxon>fabids</taxon>
        <taxon>Fabales</taxon>
        <taxon>Fabaceae</taxon>
        <taxon>Papilionoideae</taxon>
        <taxon>50 kb inversion clade</taxon>
        <taxon>NPAAA clade</taxon>
        <taxon>Hologalegina</taxon>
        <taxon>IRL clade</taxon>
        <taxon>Trifolieae</taxon>
        <taxon>Trifolium</taxon>
    </lineage>
</organism>
<protein>
    <submittedName>
        <fullName evidence="6">Elongation factor G mitochondrial-like</fullName>
    </submittedName>
</protein>
<dbReference type="SMART" id="SM00838">
    <property type="entry name" value="EFG_C"/>
    <property type="match status" value="1"/>
</dbReference>
<evidence type="ECO:0000256" key="2">
    <source>
        <dbReference type="ARBA" id="ARBA00022768"/>
    </source>
</evidence>
<dbReference type="InterPro" id="IPR035647">
    <property type="entry name" value="EFG_III/V"/>
</dbReference>
<reference evidence="6 7" key="1">
    <citation type="journal article" date="2018" name="Front. Plant Sci.">
        <title>Red Clover (Trifolium pratense) and Zigzag Clover (T. medium) - A Picture of Genomic Similarities and Differences.</title>
        <authorList>
            <person name="Dluhosova J."/>
            <person name="Istvanek J."/>
            <person name="Nedelnik J."/>
            <person name="Repkova J."/>
        </authorList>
    </citation>
    <scope>NUCLEOTIDE SEQUENCE [LARGE SCALE GENOMIC DNA]</scope>
    <source>
        <strain evidence="7">cv. 10/8</strain>
        <tissue evidence="6">Leaf</tissue>
    </source>
</reference>
<accession>A0A392UHW2</accession>
<keyword evidence="3" id="KW-0648">Protein biosynthesis</keyword>
<sequence length="65" mass="7201">NDQDGDDSVITAHVPLNNLFGYSTALRSMTQGKGEFTMEYKEHSPVSHDVQTQLINTYKGNKAAE</sequence>
<comment type="caution">
    <text evidence="6">The sequence shown here is derived from an EMBL/GenBank/DDBJ whole genome shotgun (WGS) entry which is preliminary data.</text>
</comment>
<dbReference type="FunFam" id="3.30.70.240:FF:000001">
    <property type="entry name" value="Elongation factor G"/>
    <property type="match status" value="1"/>
</dbReference>
<dbReference type="SUPFAM" id="SSF54980">
    <property type="entry name" value="EF-G C-terminal domain-like"/>
    <property type="match status" value="1"/>
</dbReference>
<dbReference type="InterPro" id="IPR000640">
    <property type="entry name" value="EFG_V-like"/>
</dbReference>
<dbReference type="GO" id="GO:0003746">
    <property type="term" value="F:translation elongation factor activity"/>
    <property type="evidence" value="ECO:0007669"/>
    <property type="project" value="UniProtKB-KW"/>
</dbReference>
<keyword evidence="7" id="KW-1185">Reference proteome</keyword>
<evidence type="ECO:0000259" key="5">
    <source>
        <dbReference type="SMART" id="SM00838"/>
    </source>
</evidence>
<dbReference type="EMBL" id="LXQA010809163">
    <property type="protein sequence ID" value="MCI72036.1"/>
    <property type="molecule type" value="Genomic_DNA"/>
</dbReference>
<name>A0A392UHW2_9FABA</name>
<evidence type="ECO:0000256" key="1">
    <source>
        <dbReference type="ARBA" id="ARBA00022741"/>
    </source>
</evidence>
<dbReference type="Pfam" id="PF00679">
    <property type="entry name" value="EFG_C"/>
    <property type="match status" value="1"/>
</dbReference>
<keyword evidence="2 6" id="KW-0251">Elongation factor</keyword>
<keyword evidence="4" id="KW-0342">GTP-binding</keyword>
<evidence type="ECO:0000256" key="3">
    <source>
        <dbReference type="ARBA" id="ARBA00022917"/>
    </source>
</evidence>
<dbReference type="Gene3D" id="3.30.70.240">
    <property type="match status" value="1"/>
</dbReference>
<dbReference type="GO" id="GO:0003924">
    <property type="term" value="F:GTPase activity"/>
    <property type="evidence" value="ECO:0007669"/>
    <property type="project" value="TreeGrafter"/>
</dbReference>
<keyword evidence="1" id="KW-0547">Nucleotide-binding</keyword>
<dbReference type="PANTHER" id="PTHR43636:SF2">
    <property type="entry name" value="ELONGATION FACTOR G, MITOCHONDRIAL"/>
    <property type="match status" value="1"/>
</dbReference>
<feature type="domain" description="Elongation factor EFG" evidence="5">
    <location>
        <begin position="2"/>
        <end position="54"/>
    </location>
</feature>
<evidence type="ECO:0000313" key="7">
    <source>
        <dbReference type="Proteomes" id="UP000265520"/>
    </source>
</evidence>
<dbReference type="InterPro" id="IPR014721">
    <property type="entry name" value="Ribsml_uS5_D2-typ_fold_subgr"/>
</dbReference>
<dbReference type="PANTHER" id="PTHR43636">
    <property type="entry name" value="ELONGATION FACTOR G, MITOCHONDRIAL"/>
    <property type="match status" value="1"/>
</dbReference>